<dbReference type="OrthoDB" id="5846381at2759"/>
<keyword evidence="3" id="KW-1185">Reference proteome</keyword>
<dbReference type="AlphaFoldDB" id="A0A077Z884"/>
<evidence type="ECO:0000313" key="2">
    <source>
        <dbReference type="EMBL" id="CDW55838.1"/>
    </source>
</evidence>
<dbReference type="Proteomes" id="UP000030665">
    <property type="component" value="Unassembled WGS sequence"/>
</dbReference>
<accession>A0A077Z884</accession>
<proteinExistence type="predicted"/>
<sequence>MLNPPKLTEPKQGPSKAAKQAKAAMQAQLMARVNGYREKCYPMPKDGCRCEENGKVKRYKRDIECKK</sequence>
<dbReference type="EMBL" id="HG805984">
    <property type="protein sequence ID" value="CDW55838.1"/>
    <property type="molecule type" value="Genomic_DNA"/>
</dbReference>
<organism evidence="2 3">
    <name type="scientific">Trichuris trichiura</name>
    <name type="common">Whipworm</name>
    <name type="synonym">Trichocephalus trichiurus</name>
    <dbReference type="NCBI Taxonomy" id="36087"/>
    <lineage>
        <taxon>Eukaryota</taxon>
        <taxon>Metazoa</taxon>
        <taxon>Ecdysozoa</taxon>
        <taxon>Nematoda</taxon>
        <taxon>Enoplea</taxon>
        <taxon>Dorylaimia</taxon>
        <taxon>Trichinellida</taxon>
        <taxon>Trichuridae</taxon>
        <taxon>Trichuris</taxon>
    </lineage>
</organism>
<feature type="region of interest" description="Disordered" evidence="1">
    <location>
        <begin position="1"/>
        <end position="24"/>
    </location>
</feature>
<reference evidence="2" key="1">
    <citation type="submission" date="2014-01" db="EMBL/GenBank/DDBJ databases">
        <authorList>
            <person name="Aslett M."/>
        </authorList>
    </citation>
    <scope>NUCLEOTIDE SEQUENCE</scope>
</reference>
<evidence type="ECO:0000256" key="1">
    <source>
        <dbReference type="SAM" id="MobiDB-lite"/>
    </source>
</evidence>
<reference evidence="2" key="2">
    <citation type="submission" date="2014-03" db="EMBL/GenBank/DDBJ databases">
        <title>The whipworm genome and dual-species transcriptomics of an intimate host-pathogen interaction.</title>
        <authorList>
            <person name="Foth B.J."/>
            <person name="Tsai I.J."/>
            <person name="Reid A.J."/>
            <person name="Bancroft A.J."/>
            <person name="Nichol S."/>
            <person name="Tracey A."/>
            <person name="Holroyd N."/>
            <person name="Cotton J.A."/>
            <person name="Stanley E.J."/>
            <person name="Zarowiecki M."/>
            <person name="Liu J.Z."/>
            <person name="Huckvale T."/>
            <person name="Cooper P.J."/>
            <person name="Grencis R.K."/>
            <person name="Berriman M."/>
        </authorList>
    </citation>
    <scope>NUCLEOTIDE SEQUENCE [LARGE SCALE GENOMIC DNA]</scope>
</reference>
<gene>
    <name evidence="2" type="ORF">TTRE_0000411201</name>
</gene>
<protein>
    <submittedName>
        <fullName evidence="2">Uncharacterized protein</fullName>
    </submittedName>
</protein>
<evidence type="ECO:0000313" key="3">
    <source>
        <dbReference type="Proteomes" id="UP000030665"/>
    </source>
</evidence>
<name>A0A077Z884_TRITR</name>